<comment type="caution">
    <text evidence="1">The sequence shown here is derived from an EMBL/GenBank/DDBJ whole genome shotgun (WGS) entry which is preliminary data.</text>
</comment>
<dbReference type="Proteomes" id="UP000438760">
    <property type="component" value="Unassembled WGS sequence"/>
</dbReference>
<dbReference type="RefSeq" id="WP_230381477.1">
    <property type="nucleotide sequence ID" value="NZ_CP102754.1"/>
</dbReference>
<name>A0A6I3LGI9_9FLAO</name>
<dbReference type="AlphaFoldDB" id="A0A6I3LGI9"/>
<evidence type="ECO:0008006" key="3">
    <source>
        <dbReference type="Google" id="ProtNLM"/>
    </source>
</evidence>
<dbReference type="EMBL" id="WMJX01000002">
    <property type="protein sequence ID" value="MTG96914.1"/>
    <property type="molecule type" value="Genomic_DNA"/>
</dbReference>
<organism evidence="1 2">
    <name type="scientific">Myroides albus</name>
    <dbReference type="NCBI Taxonomy" id="2562892"/>
    <lineage>
        <taxon>Bacteria</taxon>
        <taxon>Pseudomonadati</taxon>
        <taxon>Bacteroidota</taxon>
        <taxon>Flavobacteriia</taxon>
        <taxon>Flavobacteriales</taxon>
        <taxon>Flavobacteriaceae</taxon>
        <taxon>Myroides</taxon>
    </lineage>
</organism>
<protein>
    <recommendedName>
        <fullName evidence="3">Tetratricopeptide repeat protein</fullName>
    </recommendedName>
</protein>
<evidence type="ECO:0000313" key="1">
    <source>
        <dbReference type="EMBL" id="MTG96914.1"/>
    </source>
</evidence>
<reference evidence="1 2" key="1">
    <citation type="submission" date="2019-11" db="EMBL/GenBank/DDBJ databases">
        <title>Genome of Strain BIT-d1.</title>
        <authorList>
            <person name="Yang Y."/>
        </authorList>
    </citation>
    <scope>NUCLEOTIDE SEQUENCE [LARGE SCALE GENOMIC DNA]</scope>
    <source>
        <strain evidence="1 2">BIT-d1</strain>
    </source>
</reference>
<sequence>MYRLEIQKILLAIDEHFSDAEYCMALIKQAIQIADKHQDLEWGVDLRYDLIHEERATSSCSESISAFAWILNVCDQYPDQFDEADFMLEYQWMLCSAYSNSSLSKEQVMTIGDDLYRRLDRNNLSKRGYYFTMAEYAHNLGDYEMSESYINKGMLEPYDEENTEASEYDYRIEHLCLMQRFDEAVAVMDQMEIKKLSAFALPFETYCAMAYTMARAKDERAIVYLNKAKESYEKLREVNSSMLYSMVRYTYAMFLLGDSYYLTMYEKIAEWEIGAEDDLLFMLSRHVAVMFYDGGEQRLALSSKLAFYQSSDIYDLKHVSTYYEAIAKDLGEKFDQRNDSDFATNEYKELLLERDYKI</sequence>
<gene>
    <name evidence="1" type="ORF">GJV76_01925</name>
</gene>
<proteinExistence type="predicted"/>
<evidence type="ECO:0000313" key="2">
    <source>
        <dbReference type="Proteomes" id="UP000438760"/>
    </source>
</evidence>
<accession>A0A6I3LGI9</accession>
<keyword evidence="2" id="KW-1185">Reference proteome</keyword>